<keyword evidence="4" id="KW-1185">Reference proteome</keyword>
<accession>A0A1V6LZG6</accession>
<dbReference type="InterPro" id="IPR044946">
    <property type="entry name" value="Restrct_endonuc_typeI_TRD_sf"/>
</dbReference>
<keyword evidence="2" id="KW-0238">DNA-binding</keyword>
<protein>
    <recommendedName>
        <fullName evidence="5">Restriction endonuclease subunit S</fullName>
    </recommendedName>
</protein>
<dbReference type="RefSeq" id="WP_070067297.1">
    <property type="nucleotide sequence ID" value="NZ_MJUW02000085.1"/>
</dbReference>
<dbReference type="Proteomes" id="UP000242219">
    <property type="component" value="Unassembled WGS sequence"/>
</dbReference>
<organism evidence="3 4">
    <name type="scientific">Candidatus Brocadia sapporoensis</name>
    <dbReference type="NCBI Taxonomy" id="392547"/>
    <lineage>
        <taxon>Bacteria</taxon>
        <taxon>Pseudomonadati</taxon>
        <taxon>Planctomycetota</taxon>
        <taxon>Candidatus Brocadiia</taxon>
        <taxon>Candidatus Brocadiales</taxon>
        <taxon>Candidatus Brocadiaceae</taxon>
        <taxon>Candidatus Brocadia</taxon>
    </lineage>
</organism>
<gene>
    <name evidence="3" type="ORF">BIY37_08010</name>
</gene>
<evidence type="ECO:0000313" key="3">
    <source>
        <dbReference type="EMBL" id="OQD45531.1"/>
    </source>
</evidence>
<proteinExistence type="predicted"/>
<sequence>MSEWKEYKLKDVCLKIGSGAIPTGGKNSYKLQGIFHIISQNVLDFQFSRDDLAFIDDEQAYDLRNVTLEKDDIL</sequence>
<name>A0A1V6LZG6_9BACT</name>
<evidence type="ECO:0000313" key="4">
    <source>
        <dbReference type="Proteomes" id="UP000242219"/>
    </source>
</evidence>
<dbReference type="EMBL" id="MJUW02000085">
    <property type="protein sequence ID" value="OQD45531.1"/>
    <property type="molecule type" value="Genomic_DNA"/>
</dbReference>
<dbReference type="GO" id="GO:0009307">
    <property type="term" value="P:DNA restriction-modification system"/>
    <property type="evidence" value="ECO:0007669"/>
    <property type="project" value="UniProtKB-KW"/>
</dbReference>
<dbReference type="Gene3D" id="3.90.220.20">
    <property type="entry name" value="DNA methylase specificity domains"/>
    <property type="match status" value="1"/>
</dbReference>
<reference evidence="3 4" key="1">
    <citation type="journal article" date="2016" name="Genome Announc.">
        <title>Draft Genome Sequence of the Anaerobic Ammonium-Oxidizing Bacterium 'Candidatus Brocadia sp. 40'.</title>
        <authorList>
            <person name="Ali M."/>
            <person name="Haroon M.F."/>
            <person name="Narita Y."/>
            <person name="Zhang L."/>
            <person name="Rangel Shaw D."/>
            <person name="Okabe S."/>
            <person name="Saikaly P.E."/>
        </authorList>
    </citation>
    <scope>NUCLEOTIDE SEQUENCE [LARGE SCALE GENOMIC DNA]</scope>
    <source>
        <strain evidence="3 4">40</strain>
    </source>
</reference>
<evidence type="ECO:0000256" key="1">
    <source>
        <dbReference type="ARBA" id="ARBA00022747"/>
    </source>
</evidence>
<evidence type="ECO:0000256" key="2">
    <source>
        <dbReference type="ARBA" id="ARBA00023125"/>
    </source>
</evidence>
<dbReference type="GO" id="GO:0003677">
    <property type="term" value="F:DNA binding"/>
    <property type="evidence" value="ECO:0007669"/>
    <property type="project" value="UniProtKB-KW"/>
</dbReference>
<evidence type="ECO:0008006" key="5">
    <source>
        <dbReference type="Google" id="ProtNLM"/>
    </source>
</evidence>
<dbReference type="SUPFAM" id="SSF116734">
    <property type="entry name" value="DNA methylase specificity domain"/>
    <property type="match status" value="1"/>
</dbReference>
<comment type="caution">
    <text evidence="3">The sequence shown here is derived from an EMBL/GenBank/DDBJ whole genome shotgun (WGS) entry which is preliminary data.</text>
</comment>
<dbReference type="AlphaFoldDB" id="A0A1V6LZG6"/>
<keyword evidence="1" id="KW-0680">Restriction system</keyword>